<keyword evidence="2" id="KW-1185">Reference proteome</keyword>
<evidence type="ECO:0000313" key="1">
    <source>
        <dbReference type="EMBL" id="SNR47425.1"/>
    </source>
</evidence>
<evidence type="ECO:0000313" key="2">
    <source>
        <dbReference type="Proteomes" id="UP000198384"/>
    </source>
</evidence>
<accession>A0A238WLI6</accession>
<proteinExistence type="predicted"/>
<sequence length="46" mass="5491">MGDQRFKKRKQPNKKRLFLLLLLLVVIAYLWLNSEGIISSLFEIKE</sequence>
<dbReference type="AlphaFoldDB" id="A0A238WLI6"/>
<dbReference type="EMBL" id="FZNT01000003">
    <property type="protein sequence ID" value="SNR47425.1"/>
    <property type="molecule type" value="Genomic_DNA"/>
</dbReference>
<dbReference type="Proteomes" id="UP000198384">
    <property type="component" value="Unassembled WGS sequence"/>
</dbReference>
<organism evidence="1 2">
    <name type="scientific">Lutibacter agarilyticus</name>
    <dbReference type="NCBI Taxonomy" id="1109740"/>
    <lineage>
        <taxon>Bacteria</taxon>
        <taxon>Pseudomonadati</taxon>
        <taxon>Bacteroidota</taxon>
        <taxon>Flavobacteriia</taxon>
        <taxon>Flavobacteriales</taxon>
        <taxon>Flavobacteriaceae</taxon>
        <taxon>Lutibacter</taxon>
    </lineage>
</organism>
<gene>
    <name evidence="1" type="ORF">SAMN06265371_103354</name>
</gene>
<reference evidence="1 2" key="1">
    <citation type="submission" date="2017-06" db="EMBL/GenBank/DDBJ databases">
        <authorList>
            <person name="Kim H.J."/>
            <person name="Triplett B.A."/>
        </authorList>
    </citation>
    <scope>NUCLEOTIDE SEQUENCE [LARGE SCALE GENOMIC DNA]</scope>
    <source>
        <strain evidence="1 2">DSM 29150</strain>
    </source>
</reference>
<protein>
    <submittedName>
        <fullName evidence="1">Uncharacterized protein</fullName>
    </submittedName>
</protein>
<name>A0A238WLI6_9FLAO</name>